<gene>
    <name evidence="2" type="ORF">GWK47_048202</name>
</gene>
<feature type="region of interest" description="Disordered" evidence="1">
    <location>
        <begin position="74"/>
        <end position="103"/>
    </location>
</feature>
<proteinExistence type="predicted"/>
<dbReference type="EMBL" id="JACEEZ010012602">
    <property type="protein sequence ID" value="KAG0720605.1"/>
    <property type="molecule type" value="Genomic_DNA"/>
</dbReference>
<evidence type="ECO:0000313" key="2">
    <source>
        <dbReference type="EMBL" id="KAG0720605.1"/>
    </source>
</evidence>
<comment type="caution">
    <text evidence="2">The sequence shown here is derived from an EMBL/GenBank/DDBJ whole genome shotgun (WGS) entry which is preliminary data.</text>
</comment>
<dbReference type="AlphaFoldDB" id="A0A8J4YFW4"/>
<sequence>MEEGPRLAHHRPLTSTPTPRRPWSGASSASCKAPHVGGIQHRSAAQSGAVCPPRTRCTLAVPHVHRHLLLARPHSSYPLPVPPPAGGPRHQGKRTKSLSRPARRPHNAAFTTLVTSSGRENRARQEGHGVFQQGHHHPTTHTAGAATAPARLANHSRAGNVGMWPVPDVLEQGVSGTMRTTATAAAG</sequence>
<protein>
    <submittedName>
        <fullName evidence="2">Uncharacterized protein</fullName>
    </submittedName>
</protein>
<name>A0A8J4YFW4_CHIOP</name>
<dbReference type="Proteomes" id="UP000770661">
    <property type="component" value="Unassembled WGS sequence"/>
</dbReference>
<feature type="region of interest" description="Disordered" evidence="1">
    <location>
        <begin position="1"/>
        <end position="48"/>
    </location>
</feature>
<organism evidence="2 3">
    <name type="scientific">Chionoecetes opilio</name>
    <name type="common">Atlantic snow crab</name>
    <name type="synonym">Cancer opilio</name>
    <dbReference type="NCBI Taxonomy" id="41210"/>
    <lineage>
        <taxon>Eukaryota</taxon>
        <taxon>Metazoa</taxon>
        <taxon>Ecdysozoa</taxon>
        <taxon>Arthropoda</taxon>
        <taxon>Crustacea</taxon>
        <taxon>Multicrustacea</taxon>
        <taxon>Malacostraca</taxon>
        <taxon>Eumalacostraca</taxon>
        <taxon>Eucarida</taxon>
        <taxon>Decapoda</taxon>
        <taxon>Pleocyemata</taxon>
        <taxon>Brachyura</taxon>
        <taxon>Eubrachyura</taxon>
        <taxon>Majoidea</taxon>
        <taxon>Majidae</taxon>
        <taxon>Chionoecetes</taxon>
    </lineage>
</organism>
<evidence type="ECO:0000313" key="3">
    <source>
        <dbReference type="Proteomes" id="UP000770661"/>
    </source>
</evidence>
<reference evidence="2" key="1">
    <citation type="submission" date="2020-07" db="EMBL/GenBank/DDBJ databases">
        <title>The High-quality genome of the commercially important snow crab, Chionoecetes opilio.</title>
        <authorList>
            <person name="Jeong J.-H."/>
            <person name="Ryu S."/>
        </authorList>
    </citation>
    <scope>NUCLEOTIDE SEQUENCE</scope>
    <source>
        <strain evidence="2">MADBK_172401_WGS</strain>
        <tissue evidence="2">Digestive gland</tissue>
    </source>
</reference>
<keyword evidence="3" id="KW-1185">Reference proteome</keyword>
<feature type="compositionally biased region" description="Basic residues" evidence="1">
    <location>
        <begin position="90"/>
        <end position="103"/>
    </location>
</feature>
<feature type="compositionally biased region" description="Low complexity" evidence="1">
    <location>
        <begin position="13"/>
        <end position="22"/>
    </location>
</feature>
<evidence type="ECO:0000256" key="1">
    <source>
        <dbReference type="SAM" id="MobiDB-lite"/>
    </source>
</evidence>
<accession>A0A8J4YFW4</accession>